<protein>
    <submittedName>
        <fullName evidence="1">Uncharacterized protein</fullName>
    </submittedName>
</protein>
<organism evidence="1 2">
    <name type="scientific">Dokdonia genika</name>
    <dbReference type="NCBI Taxonomy" id="308113"/>
    <lineage>
        <taxon>Bacteria</taxon>
        <taxon>Pseudomonadati</taxon>
        <taxon>Bacteroidota</taxon>
        <taxon>Flavobacteriia</taxon>
        <taxon>Flavobacteriales</taxon>
        <taxon>Flavobacteriaceae</taxon>
        <taxon>Dokdonia</taxon>
    </lineage>
</organism>
<evidence type="ECO:0000313" key="1">
    <source>
        <dbReference type="EMBL" id="MFC4689229.1"/>
    </source>
</evidence>
<keyword evidence="2" id="KW-1185">Reference proteome</keyword>
<dbReference type="RefSeq" id="WP_380032210.1">
    <property type="nucleotide sequence ID" value="NZ_JBHSHB010000007.1"/>
</dbReference>
<reference evidence="2" key="1">
    <citation type="journal article" date="2019" name="Int. J. Syst. Evol. Microbiol.">
        <title>The Global Catalogue of Microorganisms (GCM) 10K type strain sequencing project: providing services to taxonomists for standard genome sequencing and annotation.</title>
        <authorList>
            <consortium name="The Broad Institute Genomics Platform"/>
            <consortium name="The Broad Institute Genome Sequencing Center for Infectious Disease"/>
            <person name="Wu L."/>
            <person name="Ma J."/>
        </authorList>
    </citation>
    <scope>NUCLEOTIDE SEQUENCE [LARGE SCALE GENOMIC DNA]</scope>
    <source>
        <strain evidence="2">CGMCC 4.7427</strain>
    </source>
</reference>
<comment type="caution">
    <text evidence="1">The sequence shown here is derived from an EMBL/GenBank/DDBJ whole genome shotgun (WGS) entry which is preliminary data.</text>
</comment>
<proteinExistence type="predicted"/>
<dbReference type="Proteomes" id="UP001595878">
    <property type="component" value="Unassembled WGS sequence"/>
</dbReference>
<name>A0ABV9L579_9FLAO</name>
<evidence type="ECO:0000313" key="2">
    <source>
        <dbReference type="Proteomes" id="UP001595878"/>
    </source>
</evidence>
<sequence length="76" mass="8515">MSRSGKDLTDLPSIKSASMSFLDFSFSFLGYECAIAGKDSRIEVGNGGDIRFRESKKNHNTAHQIMEKIHFIGKYP</sequence>
<accession>A0ABV9L579</accession>
<dbReference type="EMBL" id="JBHSHB010000007">
    <property type="protein sequence ID" value="MFC4689229.1"/>
    <property type="molecule type" value="Genomic_DNA"/>
</dbReference>
<gene>
    <name evidence="1" type="ORF">ACFO5T_02185</name>
</gene>